<dbReference type="GO" id="GO:0017000">
    <property type="term" value="P:antibiotic biosynthetic process"/>
    <property type="evidence" value="ECO:0007669"/>
    <property type="project" value="InterPro"/>
</dbReference>
<evidence type="ECO:0008006" key="3">
    <source>
        <dbReference type="Google" id="ProtNLM"/>
    </source>
</evidence>
<dbReference type="AlphaFoldDB" id="A0A511W318"/>
<sequence>MDDAITKAVDEIVEIQGANVGDWNWGEFHRVYFAHPLSSTAFLDRFFNSIDPKPVDGSNVTVMAASFGDDGIVSHGASWRFVTDMDDPEAGYHIVGPGQTGHYRSDWYDDQIENWIEGNYHETRMDDYSGEELILTAE</sequence>
<proteinExistence type="predicted"/>
<dbReference type="Proteomes" id="UP000321440">
    <property type="component" value="Unassembled WGS sequence"/>
</dbReference>
<protein>
    <recommendedName>
        <fullName evidence="3">Penicillin amidase</fullName>
    </recommendedName>
</protein>
<dbReference type="SUPFAM" id="SSF56235">
    <property type="entry name" value="N-terminal nucleophile aminohydrolases (Ntn hydrolases)"/>
    <property type="match status" value="1"/>
</dbReference>
<dbReference type="Gene3D" id="3.60.20.10">
    <property type="entry name" value="Glutamine Phosphoribosylpyrophosphate, subunit 1, domain 1"/>
    <property type="match status" value="1"/>
</dbReference>
<dbReference type="InterPro" id="IPR029055">
    <property type="entry name" value="Ntn_hydrolases_N"/>
</dbReference>
<dbReference type="Pfam" id="PF01804">
    <property type="entry name" value="Penicil_amidase"/>
    <property type="match status" value="1"/>
</dbReference>
<name>A0A511W318_9BACI</name>
<reference evidence="1 2" key="1">
    <citation type="submission" date="2019-07" db="EMBL/GenBank/DDBJ databases">
        <title>Whole genome shotgun sequence of Alkalibacillus haloalkaliphilus NBRC 103110.</title>
        <authorList>
            <person name="Hosoyama A."/>
            <person name="Uohara A."/>
            <person name="Ohji S."/>
            <person name="Ichikawa N."/>
        </authorList>
    </citation>
    <scope>NUCLEOTIDE SEQUENCE [LARGE SCALE GENOMIC DNA]</scope>
    <source>
        <strain evidence="1 2">NBRC 103110</strain>
    </source>
</reference>
<accession>A0A511W318</accession>
<organism evidence="1 2">
    <name type="scientific">Alkalibacillus haloalkaliphilus</name>
    <dbReference type="NCBI Taxonomy" id="94136"/>
    <lineage>
        <taxon>Bacteria</taxon>
        <taxon>Bacillati</taxon>
        <taxon>Bacillota</taxon>
        <taxon>Bacilli</taxon>
        <taxon>Bacillales</taxon>
        <taxon>Bacillaceae</taxon>
        <taxon>Alkalibacillus</taxon>
    </lineage>
</organism>
<dbReference type="PANTHER" id="PTHR34218">
    <property type="entry name" value="PEPTIDASE S45 PENICILLIN AMIDASE"/>
    <property type="match status" value="1"/>
</dbReference>
<keyword evidence="2" id="KW-1185">Reference proteome</keyword>
<evidence type="ECO:0000313" key="1">
    <source>
        <dbReference type="EMBL" id="GEN45347.1"/>
    </source>
</evidence>
<comment type="caution">
    <text evidence="1">The sequence shown here is derived from an EMBL/GenBank/DDBJ whole genome shotgun (WGS) entry which is preliminary data.</text>
</comment>
<gene>
    <name evidence="1" type="ORF">AHA02nite_11230</name>
</gene>
<dbReference type="EMBL" id="BJYA01000004">
    <property type="protein sequence ID" value="GEN45347.1"/>
    <property type="molecule type" value="Genomic_DNA"/>
</dbReference>
<dbReference type="PANTHER" id="PTHR34218:SF4">
    <property type="entry name" value="ACYL-HOMOSERINE LACTONE ACYLASE QUIP"/>
    <property type="match status" value="1"/>
</dbReference>
<evidence type="ECO:0000313" key="2">
    <source>
        <dbReference type="Proteomes" id="UP000321440"/>
    </source>
</evidence>
<dbReference type="InterPro" id="IPR002692">
    <property type="entry name" value="S45"/>
</dbReference>
<dbReference type="GO" id="GO:0016787">
    <property type="term" value="F:hydrolase activity"/>
    <property type="evidence" value="ECO:0007669"/>
    <property type="project" value="InterPro"/>
</dbReference>